<evidence type="ECO:0000313" key="2">
    <source>
        <dbReference type="Proteomes" id="UP000190559"/>
    </source>
</evidence>
<protein>
    <submittedName>
        <fullName evidence="1">Uncharacterized protein</fullName>
    </submittedName>
</protein>
<dbReference type="EMBL" id="LOJW01000015">
    <property type="protein sequence ID" value="OOW70027.1"/>
    <property type="molecule type" value="Genomic_DNA"/>
</dbReference>
<proteinExistence type="predicted"/>
<reference evidence="1 2" key="1">
    <citation type="submission" date="2015-12" db="EMBL/GenBank/DDBJ databases">
        <authorList>
            <person name="Shamseldin A."/>
            <person name="Moawad H."/>
            <person name="Abd El-Rahim W.M."/>
            <person name="Sadowsky M.J."/>
        </authorList>
    </citation>
    <scope>NUCLEOTIDE SEQUENCE [LARGE SCALE GENOMIC DNA]</scope>
    <source>
        <strain evidence="1 2">LMG9050</strain>
    </source>
</reference>
<organism evidence="1 2">
    <name type="scientific">Xanthomonas axonopodis pv. melhusii</name>
    <dbReference type="NCBI Taxonomy" id="487834"/>
    <lineage>
        <taxon>Bacteria</taxon>
        <taxon>Pseudomonadati</taxon>
        <taxon>Pseudomonadota</taxon>
        <taxon>Gammaproteobacteria</taxon>
        <taxon>Lysobacterales</taxon>
        <taxon>Lysobacteraceae</taxon>
        <taxon>Xanthomonas</taxon>
    </lineage>
</organism>
<accession>A0A1T1P311</accession>
<sequence>MPLLGILWVEAKPPQRTHSTATQVAGCRVQRRFSALDAFVEPEAAAVCSLAARQPPLQRTRARQLIDVNNHVVASPDELNQQVCIPYRITTFG</sequence>
<evidence type="ECO:0000313" key="1">
    <source>
        <dbReference type="EMBL" id="OOW70027.1"/>
    </source>
</evidence>
<name>A0A1T1P311_9XANT</name>
<dbReference type="Proteomes" id="UP000190559">
    <property type="component" value="Unassembled WGS sequence"/>
</dbReference>
<comment type="caution">
    <text evidence="1">The sequence shown here is derived from an EMBL/GenBank/DDBJ whole genome shotgun (WGS) entry which is preliminary data.</text>
</comment>
<dbReference type="AlphaFoldDB" id="A0A1T1P311"/>
<gene>
    <name evidence="1" type="ORF">Xmlh_10250</name>
</gene>